<feature type="region of interest" description="Disordered" evidence="6">
    <location>
        <begin position="556"/>
        <end position="580"/>
    </location>
</feature>
<feature type="compositionally biased region" description="Polar residues" evidence="6">
    <location>
        <begin position="386"/>
        <end position="400"/>
    </location>
</feature>
<feature type="compositionally biased region" description="Basic and acidic residues" evidence="6">
    <location>
        <begin position="12"/>
        <end position="26"/>
    </location>
</feature>
<dbReference type="Pfam" id="PF12936">
    <property type="entry name" value="Kri1_C"/>
    <property type="match status" value="1"/>
</dbReference>
<feature type="region of interest" description="Disordered" evidence="6">
    <location>
        <begin position="385"/>
        <end position="494"/>
    </location>
</feature>
<evidence type="ECO:0000256" key="5">
    <source>
        <dbReference type="SAM" id="Coils"/>
    </source>
</evidence>
<proteinExistence type="inferred from homology"/>
<keyword evidence="5" id="KW-0175">Coiled coil</keyword>
<reference evidence="8 9" key="1">
    <citation type="submission" date="2011-09" db="EMBL/GenBank/DDBJ databases">
        <title>The Genome Sequence of Plasmodium vivax North Korean.</title>
        <authorList>
            <consortium name="The Broad Institute Genome Sequencing Platform"/>
            <consortium name="The Broad Institute Genome Sequencing Center for Infectious Disease"/>
            <person name="Neafsey D."/>
            <person name="Carlton J."/>
            <person name="Barnwell J."/>
            <person name="Collins W."/>
            <person name="Escalante A."/>
            <person name="Mullikin J."/>
            <person name="Saul A."/>
            <person name="Guigo R."/>
            <person name="Camara F."/>
            <person name="Young S.K."/>
            <person name="Zeng Q."/>
            <person name="Gargeya S."/>
            <person name="Fitzgerald M."/>
            <person name="Haas B."/>
            <person name="Abouelleil A."/>
            <person name="Alvarado L."/>
            <person name="Arachchi H.M."/>
            <person name="Berlin A."/>
            <person name="Brown A."/>
            <person name="Chapman S.B."/>
            <person name="Chen Z."/>
            <person name="Dunbar C."/>
            <person name="Freedman E."/>
            <person name="Gearin G."/>
            <person name="Gellesch M."/>
            <person name="Goldberg J."/>
            <person name="Griggs A."/>
            <person name="Gujja S."/>
            <person name="Heiman D."/>
            <person name="Howarth C."/>
            <person name="Larson L."/>
            <person name="Lui A."/>
            <person name="MacDonald P.J.P."/>
            <person name="Montmayeur A."/>
            <person name="Murphy C."/>
            <person name="Neiman D."/>
            <person name="Pearson M."/>
            <person name="Priest M."/>
            <person name="Roberts A."/>
            <person name="Saif S."/>
            <person name="Shea T."/>
            <person name="Shenoy N."/>
            <person name="Sisk P."/>
            <person name="Stolte C."/>
            <person name="Sykes S."/>
            <person name="Wortman J."/>
            <person name="Nusbaum C."/>
            <person name="Birren B."/>
        </authorList>
    </citation>
    <scope>NUCLEOTIDE SEQUENCE [LARGE SCALE GENOMIC DNA]</scope>
    <source>
        <strain evidence="8 9">North Korean</strain>
    </source>
</reference>
<dbReference type="GO" id="GO:0030686">
    <property type="term" value="C:90S preribosome"/>
    <property type="evidence" value="ECO:0007669"/>
    <property type="project" value="TreeGrafter"/>
</dbReference>
<gene>
    <name evidence="8" type="ORF">PVNG_05478</name>
</gene>
<protein>
    <recommendedName>
        <fullName evidence="7">Kri1-like C-terminal domain-containing protein</fullName>
    </recommendedName>
</protein>
<sequence>MSTTGEVGNPAKVEEGGSKKSARVEDGTAPPLVKEKNETVEKPDHGDEGAEPKNEQGANDKCLQNDSSESAERKGRKKRKIQKGDVKSCDLKSCDGENEANRKGIENVSGEKEDEGTLSSDDKSSSSDEDHDGLLLTSKFKKKFSDLLLKLKSKDASLLPKEGDFFFHDSDFETDVSDDGGEGEGDGSEGGKGDQVGEVNEVGQVDQVGESAASRGSLNYADYFKDILMKEGSHAIDEEEEKLIEKEKEACSQKNKKSYLNEQEELKKKIIEACKIAEEQNENEGDDGNFFTIKEKTEKEILEEKTYYENFLKTSKIVKEEDGLLKEYWNDNLNKDEEFLRDYILKELWREDKIHNVYEDIDEVDDEELDKAAKFEKTYNFRYEEQNGNIINSNPRQIKSSVRIDMRKEKRREKRREKRKRQRERKRKNLTEDLKMEGSKKGKKKESKQDRKRANAVSGEGGGDAEDNDTANMCLPKEEKKKKKKKKATGEDAGTVENSNDMWFLCDECNVPISPLNYVYECTCCDNFAVCKPCFKKITHEHDLKKQVVPLHCAPPKDYQKGNAPDISEPKSNNRNGGEKKYSELEYLENDSSAYEDLIDDMPIRFKYFKVKPETFKLTTDYILKTDDETLNQIVPLHYVSPYFKHDGKAKLRDFSGKKGDAQEKKRPKFNGRAAARKGRGD</sequence>
<feature type="region of interest" description="Disordered" evidence="6">
    <location>
        <begin position="654"/>
        <end position="682"/>
    </location>
</feature>
<feature type="compositionally biased region" description="Basic residues" evidence="6">
    <location>
        <begin position="409"/>
        <end position="428"/>
    </location>
</feature>
<comment type="similarity">
    <text evidence="1">Belongs to the KRI1 family.</text>
</comment>
<keyword evidence="3" id="KW-0863">Zinc-finger</keyword>
<dbReference type="AlphaFoldDB" id="A0A0J9U273"/>
<organism evidence="8 9">
    <name type="scientific">Plasmodium vivax North Korean</name>
    <dbReference type="NCBI Taxonomy" id="1035514"/>
    <lineage>
        <taxon>Eukaryota</taxon>
        <taxon>Sar</taxon>
        <taxon>Alveolata</taxon>
        <taxon>Apicomplexa</taxon>
        <taxon>Aconoidasida</taxon>
        <taxon>Haemosporida</taxon>
        <taxon>Plasmodiidae</taxon>
        <taxon>Plasmodium</taxon>
        <taxon>Plasmodium (Plasmodium)</taxon>
    </lineage>
</organism>
<feature type="region of interest" description="Disordered" evidence="6">
    <location>
        <begin position="170"/>
        <end position="212"/>
    </location>
</feature>
<evidence type="ECO:0000256" key="1">
    <source>
        <dbReference type="ARBA" id="ARBA00007473"/>
    </source>
</evidence>
<feature type="compositionally biased region" description="Basic and acidic residues" evidence="6">
    <location>
        <begin position="82"/>
        <end position="111"/>
    </location>
</feature>
<evidence type="ECO:0000256" key="3">
    <source>
        <dbReference type="ARBA" id="ARBA00022771"/>
    </source>
</evidence>
<feature type="compositionally biased region" description="Basic and acidic residues" evidence="6">
    <location>
        <begin position="654"/>
        <end position="665"/>
    </location>
</feature>
<dbReference type="OrthoDB" id="10252032at2759"/>
<evidence type="ECO:0000256" key="2">
    <source>
        <dbReference type="ARBA" id="ARBA00022723"/>
    </source>
</evidence>
<evidence type="ECO:0000259" key="7">
    <source>
        <dbReference type="Pfam" id="PF12936"/>
    </source>
</evidence>
<feature type="compositionally biased region" description="Basic residues" evidence="6">
    <location>
        <begin position="666"/>
        <end position="682"/>
    </location>
</feature>
<feature type="compositionally biased region" description="Basic and acidic residues" evidence="6">
    <location>
        <begin position="33"/>
        <end position="54"/>
    </location>
</feature>
<dbReference type="InterPro" id="IPR024626">
    <property type="entry name" value="Kri1-like_C"/>
</dbReference>
<dbReference type="Gene3D" id="3.30.60.90">
    <property type="match status" value="1"/>
</dbReference>
<evidence type="ECO:0000313" key="9">
    <source>
        <dbReference type="Proteomes" id="UP000053239"/>
    </source>
</evidence>
<dbReference type="SUPFAM" id="SSF57850">
    <property type="entry name" value="RING/U-box"/>
    <property type="match status" value="1"/>
</dbReference>
<dbReference type="InterPro" id="IPR043145">
    <property type="entry name" value="Znf_ZZ_sf"/>
</dbReference>
<feature type="compositionally biased region" description="Basic and acidic residues" evidence="6">
    <location>
        <begin position="429"/>
        <end position="440"/>
    </location>
</feature>
<dbReference type="InterPro" id="IPR018034">
    <property type="entry name" value="Kri1"/>
</dbReference>
<dbReference type="GO" id="GO:0008270">
    <property type="term" value="F:zinc ion binding"/>
    <property type="evidence" value="ECO:0007669"/>
    <property type="project" value="UniProtKB-KW"/>
</dbReference>
<name>A0A0J9U273_PLAVI</name>
<feature type="compositionally biased region" description="Acidic residues" evidence="6">
    <location>
        <begin position="172"/>
        <end position="187"/>
    </location>
</feature>
<evidence type="ECO:0000256" key="4">
    <source>
        <dbReference type="ARBA" id="ARBA00022833"/>
    </source>
</evidence>
<dbReference type="PANTHER" id="PTHR14490">
    <property type="entry name" value="ZINC FINGER, ZZ TYPE"/>
    <property type="match status" value="1"/>
</dbReference>
<dbReference type="GO" id="GO:0000447">
    <property type="term" value="P:endonucleolytic cleavage in ITS1 to separate SSU-rRNA from 5.8S rRNA and LSU-rRNA from tricistronic rRNA transcript (SSU-rRNA, 5.8S rRNA, LSU-rRNA)"/>
    <property type="evidence" value="ECO:0007669"/>
    <property type="project" value="TreeGrafter"/>
</dbReference>
<evidence type="ECO:0000313" key="8">
    <source>
        <dbReference type="EMBL" id="KNA01213.1"/>
    </source>
</evidence>
<feature type="coiled-coil region" evidence="5">
    <location>
        <begin position="229"/>
        <end position="280"/>
    </location>
</feature>
<feature type="domain" description="Kri1-like C-terminal" evidence="7">
    <location>
        <begin position="587"/>
        <end position="667"/>
    </location>
</feature>
<dbReference type="EMBL" id="KQ235277">
    <property type="protein sequence ID" value="KNA01213.1"/>
    <property type="molecule type" value="Genomic_DNA"/>
</dbReference>
<accession>A0A0J9U273</accession>
<dbReference type="PANTHER" id="PTHR14490:SF5">
    <property type="entry name" value="PROTEIN KRI1 HOMOLOG"/>
    <property type="match status" value="1"/>
</dbReference>
<dbReference type="Proteomes" id="UP000053239">
    <property type="component" value="Unassembled WGS sequence"/>
</dbReference>
<feature type="region of interest" description="Disordered" evidence="6">
    <location>
        <begin position="1"/>
        <end position="135"/>
    </location>
</feature>
<keyword evidence="4" id="KW-0862">Zinc</keyword>
<keyword evidence="2" id="KW-0479">Metal-binding</keyword>
<evidence type="ECO:0000256" key="6">
    <source>
        <dbReference type="SAM" id="MobiDB-lite"/>
    </source>
</evidence>
<dbReference type="GO" id="GO:0005730">
    <property type="term" value="C:nucleolus"/>
    <property type="evidence" value="ECO:0007669"/>
    <property type="project" value="TreeGrafter"/>
</dbReference>